<dbReference type="InterPro" id="IPR052444">
    <property type="entry name" value="Spz/Toll_ligand-like"/>
</dbReference>
<dbReference type="EMBL" id="JACEFF010000268">
    <property type="protein sequence ID" value="KAH9640896.1"/>
    <property type="molecule type" value="Genomic_DNA"/>
</dbReference>
<dbReference type="GO" id="GO:0008083">
    <property type="term" value="F:growth factor activity"/>
    <property type="evidence" value="ECO:0007669"/>
    <property type="project" value="TreeGrafter"/>
</dbReference>
<comment type="caution">
    <text evidence="1">The sequence shown here is derived from an EMBL/GenBank/DDBJ whole genome shotgun (WGS) entry which is preliminary data.</text>
</comment>
<evidence type="ECO:0000313" key="1">
    <source>
        <dbReference type="EMBL" id="KAH9640896.1"/>
    </source>
</evidence>
<dbReference type="InterPro" id="IPR029034">
    <property type="entry name" value="Cystine-knot_cytokine"/>
</dbReference>
<protein>
    <submittedName>
        <fullName evidence="1">Uncharacterized protein</fullName>
    </submittedName>
</protein>
<dbReference type="GO" id="GO:0045087">
    <property type="term" value="P:innate immune response"/>
    <property type="evidence" value="ECO:0007669"/>
    <property type="project" value="TreeGrafter"/>
</dbReference>
<accession>A0A922MQX8</accession>
<dbReference type="SUPFAM" id="SSF57501">
    <property type="entry name" value="Cystine-knot cytokines"/>
    <property type="match status" value="1"/>
</dbReference>
<organism evidence="1 2">
    <name type="scientific">Spodoptera exigua</name>
    <name type="common">Beet armyworm</name>
    <name type="synonym">Noctua fulgens</name>
    <dbReference type="NCBI Taxonomy" id="7107"/>
    <lineage>
        <taxon>Eukaryota</taxon>
        <taxon>Metazoa</taxon>
        <taxon>Ecdysozoa</taxon>
        <taxon>Arthropoda</taxon>
        <taxon>Hexapoda</taxon>
        <taxon>Insecta</taxon>
        <taxon>Pterygota</taxon>
        <taxon>Neoptera</taxon>
        <taxon>Endopterygota</taxon>
        <taxon>Lepidoptera</taxon>
        <taxon>Glossata</taxon>
        <taxon>Ditrysia</taxon>
        <taxon>Noctuoidea</taxon>
        <taxon>Noctuidae</taxon>
        <taxon>Amphipyrinae</taxon>
        <taxon>Spodoptera</taxon>
    </lineage>
</organism>
<dbReference type="PANTHER" id="PTHR23199:SF7">
    <property type="entry name" value="RE45222P"/>
    <property type="match status" value="1"/>
</dbReference>
<sequence>MSLSRCLQSRCHYLDGGCLSSPRWVSLLVAELHYPPAQTNSQVRLYYDWFLVPGSCKCWRPDYFARYVRRRQNTEL</sequence>
<dbReference type="Proteomes" id="UP000814243">
    <property type="component" value="Unassembled WGS sequence"/>
</dbReference>
<reference evidence="1" key="1">
    <citation type="journal article" date="2021" name="G3 (Bethesda)">
        <title>Genome and transcriptome analysis of the beet armyworm Spodoptera exigua reveals targets for pest control. .</title>
        <authorList>
            <person name="Simon S."/>
            <person name="Breeschoten T."/>
            <person name="Jansen H.J."/>
            <person name="Dirks R.P."/>
            <person name="Schranz M.E."/>
            <person name="Ros V.I.D."/>
        </authorList>
    </citation>
    <scope>NUCLEOTIDE SEQUENCE</scope>
    <source>
        <strain evidence="1">TB_SE_WUR_2020</strain>
    </source>
</reference>
<gene>
    <name evidence="1" type="ORF">HF086_000801</name>
</gene>
<name>A0A922MQX8_SPOEX</name>
<dbReference type="GO" id="GO:0021556">
    <property type="term" value="P:central nervous system formation"/>
    <property type="evidence" value="ECO:0007669"/>
    <property type="project" value="TreeGrafter"/>
</dbReference>
<evidence type="ECO:0000313" key="2">
    <source>
        <dbReference type="Proteomes" id="UP000814243"/>
    </source>
</evidence>
<dbReference type="AlphaFoldDB" id="A0A922MQX8"/>
<dbReference type="GO" id="GO:0005121">
    <property type="term" value="F:Toll binding"/>
    <property type="evidence" value="ECO:0007669"/>
    <property type="project" value="TreeGrafter"/>
</dbReference>
<dbReference type="GO" id="GO:0005576">
    <property type="term" value="C:extracellular region"/>
    <property type="evidence" value="ECO:0007669"/>
    <property type="project" value="TreeGrafter"/>
</dbReference>
<dbReference type="PANTHER" id="PTHR23199">
    <property type="entry name" value="NEUROTROPHIN 1-RELATED"/>
    <property type="match status" value="1"/>
</dbReference>
<proteinExistence type="predicted"/>